<dbReference type="Pfam" id="PF02518">
    <property type="entry name" value="HATPase_c"/>
    <property type="match status" value="1"/>
</dbReference>
<evidence type="ECO:0000313" key="12">
    <source>
        <dbReference type="Proteomes" id="UP000095743"/>
    </source>
</evidence>
<feature type="domain" description="Histidine kinase" evidence="8">
    <location>
        <begin position="148"/>
        <end position="361"/>
    </location>
</feature>
<dbReference type="Pfam" id="PF00989">
    <property type="entry name" value="PAS"/>
    <property type="match status" value="1"/>
</dbReference>
<keyword evidence="6" id="KW-0418">Kinase</keyword>
<dbReference type="FunFam" id="3.30.565.10:FF:000006">
    <property type="entry name" value="Sensor histidine kinase WalK"/>
    <property type="match status" value="1"/>
</dbReference>
<dbReference type="Gene3D" id="1.10.287.130">
    <property type="match status" value="1"/>
</dbReference>
<evidence type="ECO:0000256" key="5">
    <source>
        <dbReference type="ARBA" id="ARBA00022679"/>
    </source>
</evidence>
<dbReference type="InterPro" id="IPR000014">
    <property type="entry name" value="PAS"/>
</dbReference>
<evidence type="ECO:0000256" key="4">
    <source>
        <dbReference type="ARBA" id="ARBA00022553"/>
    </source>
</evidence>
<evidence type="ECO:0000259" key="10">
    <source>
        <dbReference type="PROSITE" id="PS50113"/>
    </source>
</evidence>
<dbReference type="SUPFAM" id="SSF55874">
    <property type="entry name" value="ATPase domain of HSP90 chaperone/DNA topoisomerase II/histidine kinase"/>
    <property type="match status" value="1"/>
</dbReference>
<proteinExistence type="predicted"/>
<gene>
    <name evidence="11" type="ORF">Gferi_17070</name>
</gene>
<dbReference type="InterPro" id="IPR005467">
    <property type="entry name" value="His_kinase_dom"/>
</dbReference>
<dbReference type="SMART" id="SM00091">
    <property type="entry name" value="PAS"/>
    <property type="match status" value="1"/>
</dbReference>
<evidence type="ECO:0000256" key="6">
    <source>
        <dbReference type="ARBA" id="ARBA00022777"/>
    </source>
</evidence>
<name>A0A1D8GQG0_9FIRM</name>
<evidence type="ECO:0000259" key="9">
    <source>
        <dbReference type="PROSITE" id="PS50112"/>
    </source>
</evidence>
<comment type="subcellular location">
    <subcellularLocation>
        <location evidence="2">Membrane</location>
    </subcellularLocation>
</comment>
<evidence type="ECO:0000256" key="3">
    <source>
        <dbReference type="ARBA" id="ARBA00012438"/>
    </source>
</evidence>
<dbReference type="InterPro" id="IPR004358">
    <property type="entry name" value="Sig_transdc_His_kin-like_C"/>
</dbReference>
<dbReference type="SUPFAM" id="SSF55785">
    <property type="entry name" value="PYP-like sensor domain (PAS domain)"/>
    <property type="match status" value="1"/>
</dbReference>
<dbReference type="AlphaFoldDB" id="A0A1D8GQG0"/>
<keyword evidence="12" id="KW-1185">Reference proteome</keyword>
<dbReference type="EMBL" id="CP017269">
    <property type="protein sequence ID" value="AOT73182.1"/>
    <property type="molecule type" value="Genomic_DNA"/>
</dbReference>
<organism evidence="11 12">
    <name type="scientific">Geosporobacter ferrireducens</name>
    <dbReference type="NCBI Taxonomy" id="1424294"/>
    <lineage>
        <taxon>Bacteria</taxon>
        <taxon>Bacillati</taxon>
        <taxon>Bacillota</taxon>
        <taxon>Clostridia</taxon>
        <taxon>Peptostreptococcales</taxon>
        <taxon>Thermotaleaceae</taxon>
        <taxon>Geosporobacter</taxon>
    </lineage>
</organism>
<dbReference type="Proteomes" id="UP000095743">
    <property type="component" value="Chromosome"/>
</dbReference>
<evidence type="ECO:0000313" key="11">
    <source>
        <dbReference type="EMBL" id="AOT73182.1"/>
    </source>
</evidence>
<dbReference type="EC" id="2.7.13.3" evidence="3"/>
<dbReference type="GO" id="GO:0016020">
    <property type="term" value="C:membrane"/>
    <property type="evidence" value="ECO:0007669"/>
    <property type="project" value="UniProtKB-SubCell"/>
</dbReference>
<dbReference type="InterPro" id="IPR003661">
    <property type="entry name" value="HisK_dim/P_dom"/>
</dbReference>
<dbReference type="InterPro" id="IPR035965">
    <property type="entry name" value="PAS-like_dom_sf"/>
</dbReference>
<dbReference type="Gene3D" id="3.30.450.20">
    <property type="entry name" value="PAS domain"/>
    <property type="match status" value="1"/>
</dbReference>
<evidence type="ECO:0000259" key="8">
    <source>
        <dbReference type="PROSITE" id="PS50109"/>
    </source>
</evidence>
<dbReference type="SUPFAM" id="SSF47384">
    <property type="entry name" value="Homodimeric domain of signal transducing histidine kinase"/>
    <property type="match status" value="1"/>
</dbReference>
<reference evidence="11 12" key="1">
    <citation type="submission" date="2016-09" db="EMBL/GenBank/DDBJ databases">
        <title>Genomic analysis reveals versatility of anaerobic energy metabolism of Geosporobacter ferrireducens IRF9 of phylum Firmicutes.</title>
        <authorList>
            <person name="Kim S.-J."/>
        </authorList>
    </citation>
    <scope>NUCLEOTIDE SEQUENCE [LARGE SCALE GENOMIC DNA]</scope>
    <source>
        <strain evidence="11 12">IRF9</strain>
    </source>
</reference>
<comment type="catalytic activity">
    <reaction evidence="1">
        <text>ATP + protein L-histidine = ADP + protein N-phospho-L-histidine.</text>
        <dbReference type="EC" id="2.7.13.3"/>
    </reaction>
</comment>
<dbReference type="PROSITE" id="PS50113">
    <property type="entry name" value="PAC"/>
    <property type="match status" value="1"/>
</dbReference>
<dbReference type="PRINTS" id="PR00344">
    <property type="entry name" value="BCTRLSENSOR"/>
</dbReference>
<evidence type="ECO:0000256" key="7">
    <source>
        <dbReference type="ARBA" id="ARBA00023012"/>
    </source>
</evidence>
<accession>A0A1D8GQG0</accession>
<dbReference type="PROSITE" id="PS50109">
    <property type="entry name" value="HIS_KIN"/>
    <property type="match status" value="1"/>
</dbReference>
<dbReference type="CDD" id="cd00130">
    <property type="entry name" value="PAS"/>
    <property type="match status" value="1"/>
</dbReference>
<keyword evidence="4" id="KW-0597">Phosphoprotein</keyword>
<evidence type="ECO:0000256" key="1">
    <source>
        <dbReference type="ARBA" id="ARBA00000085"/>
    </source>
</evidence>
<keyword evidence="5" id="KW-0808">Transferase</keyword>
<sequence>MQQLLNSEERYRALFHLNPDAVYTIDCEGNFQDLNQICGKAGGYQREEMLFRSFLDFVSPEDRDKAQYHHERALCGESQNYELAILGKDGRKIYFNITNIPVIMNGQVTGIHGIAKNITQQKLAELELKETTKKLEQSNKDLQEFAYVASHDLQEPLRMVSSYLQLLERRYKGRLDQDADEFIHFAVDGAKRMQKLINDLLTYSRVNTKEEKFAMISSQNMLQKVLDNLSIYIHERNAKVTYDSLPEIYGDETQMIQLLQNLISNGIKFNSHDKPKINISAMKRKAYWVFRIEDNGIGIPYHHQKRIFSIFQRLHTREEYEGTGIGLSICKKIVERHGGQIWLESEVNEGTTFYFSIPAIGGN</sequence>
<feature type="domain" description="PAC" evidence="10">
    <location>
        <begin position="79"/>
        <end position="130"/>
    </location>
</feature>
<keyword evidence="7" id="KW-0902">Two-component regulatory system</keyword>
<dbReference type="SMART" id="SM00387">
    <property type="entry name" value="HATPase_c"/>
    <property type="match status" value="1"/>
</dbReference>
<dbReference type="InterPro" id="IPR003594">
    <property type="entry name" value="HATPase_dom"/>
</dbReference>
<dbReference type="GO" id="GO:0000155">
    <property type="term" value="F:phosphorelay sensor kinase activity"/>
    <property type="evidence" value="ECO:0007669"/>
    <property type="project" value="InterPro"/>
</dbReference>
<dbReference type="InterPro" id="IPR000700">
    <property type="entry name" value="PAS-assoc_C"/>
</dbReference>
<dbReference type="InterPro" id="IPR052162">
    <property type="entry name" value="Sensor_kinase/Photoreceptor"/>
</dbReference>
<dbReference type="PROSITE" id="PS50112">
    <property type="entry name" value="PAS"/>
    <property type="match status" value="1"/>
</dbReference>
<dbReference type="InterPro" id="IPR036890">
    <property type="entry name" value="HATPase_C_sf"/>
</dbReference>
<dbReference type="CDD" id="cd00082">
    <property type="entry name" value="HisKA"/>
    <property type="match status" value="1"/>
</dbReference>
<dbReference type="KEGG" id="gfe:Gferi_17070"/>
<dbReference type="Pfam" id="PF00512">
    <property type="entry name" value="HisKA"/>
    <property type="match status" value="1"/>
</dbReference>
<dbReference type="GO" id="GO:0006355">
    <property type="term" value="P:regulation of DNA-templated transcription"/>
    <property type="evidence" value="ECO:0007669"/>
    <property type="project" value="InterPro"/>
</dbReference>
<dbReference type="SMART" id="SM00388">
    <property type="entry name" value="HisKA"/>
    <property type="match status" value="1"/>
</dbReference>
<dbReference type="InterPro" id="IPR013767">
    <property type="entry name" value="PAS_fold"/>
</dbReference>
<dbReference type="Gene3D" id="3.30.565.10">
    <property type="entry name" value="Histidine kinase-like ATPase, C-terminal domain"/>
    <property type="match status" value="1"/>
</dbReference>
<dbReference type="PANTHER" id="PTHR43304:SF1">
    <property type="entry name" value="PAC DOMAIN-CONTAINING PROTEIN"/>
    <property type="match status" value="1"/>
</dbReference>
<protein>
    <recommendedName>
        <fullName evidence="3">histidine kinase</fullName>
        <ecNumber evidence="3">2.7.13.3</ecNumber>
    </recommendedName>
</protein>
<dbReference type="NCBIfam" id="TIGR00229">
    <property type="entry name" value="sensory_box"/>
    <property type="match status" value="1"/>
</dbReference>
<evidence type="ECO:0000256" key="2">
    <source>
        <dbReference type="ARBA" id="ARBA00004370"/>
    </source>
</evidence>
<dbReference type="PANTHER" id="PTHR43304">
    <property type="entry name" value="PHYTOCHROME-LIKE PROTEIN CPH1"/>
    <property type="match status" value="1"/>
</dbReference>
<feature type="domain" description="PAS" evidence="9">
    <location>
        <begin position="7"/>
        <end position="77"/>
    </location>
</feature>
<dbReference type="STRING" id="1424294.Gferi_17070"/>
<dbReference type="InterPro" id="IPR036097">
    <property type="entry name" value="HisK_dim/P_sf"/>
</dbReference>